<sequence>KTNEAAMDWRQQQQQQPQQPQAPKAADFKRRIDDLIARTRVVRDNSSTTTRPSSSTSTAAAAASPQLMASPFAVSRRGAATANLSTAPSSTVRVSQSPSPSESSSDSSESSQASSAATSRQSTLAAGPASASTAGGSAGHRLIEVIPNRAPAVASESTATPAANSALPSAWLSLCEEATAASGGQAAVAAAAALRKQLTQLDAFANADPRDYYGQASEELANLAIQLEALERQLTDLNTNALDVLLELAAWMSPDALDPALNAAANCRRCTRLAFRLSHDADDSEESD</sequence>
<feature type="non-terminal residue" evidence="3">
    <location>
        <position position="1"/>
    </location>
</feature>
<feature type="coiled-coil region" evidence="1">
    <location>
        <begin position="213"/>
        <end position="247"/>
    </location>
</feature>
<keyword evidence="4" id="KW-1185">Reference proteome</keyword>
<proteinExistence type="predicted"/>
<protein>
    <submittedName>
        <fullName evidence="3">Uncharacterized protein</fullName>
    </submittedName>
</protein>
<feature type="compositionally biased region" description="Basic and acidic residues" evidence="2">
    <location>
        <begin position="26"/>
        <end position="43"/>
    </location>
</feature>
<evidence type="ECO:0000313" key="3">
    <source>
        <dbReference type="EMBL" id="PAA49007.1"/>
    </source>
</evidence>
<evidence type="ECO:0000256" key="1">
    <source>
        <dbReference type="SAM" id="Coils"/>
    </source>
</evidence>
<feature type="region of interest" description="Disordered" evidence="2">
    <location>
        <begin position="80"/>
        <end position="137"/>
    </location>
</feature>
<dbReference type="EMBL" id="NIVC01003998">
    <property type="protein sequence ID" value="PAA49007.1"/>
    <property type="molecule type" value="Genomic_DNA"/>
</dbReference>
<feature type="compositionally biased region" description="Low complexity" evidence="2">
    <location>
        <begin position="46"/>
        <end position="65"/>
    </location>
</feature>
<evidence type="ECO:0000256" key="2">
    <source>
        <dbReference type="SAM" id="MobiDB-lite"/>
    </source>
</evidence>
<organism evidence="3 4">
    <name type="scientific">Macrostomum lignano</name>
    <dbReference type="NCBI Taxonomy" id="282301"/>
    <lineage>
        <taxon>Eukaryota</taxon>
        <taxon>Metazoa</taxon>
        <taxon>Spiralia</taxon>
        <taxon>Lophotrochozoa</taxon>
        <taxon>Platyhelminthes</taxon>
        <taxon>Rhabditophora</taxon>
        <taxon>Macrostomorpha</taxon>
        <taxon>Macrostomida</taxon>
        <taxon>Macrostomidae</taxon>
        <taxon>Macrostomum</taxon>
    </lineage>
</organism>
<evidence type="ECO:0000313" key="4">
    <source>
        <dbReference type="Proteomes" id="UP000215902"/>
    </source>
</evidence>
<comment type="caution">
    <text evidence="3">The sequence shown here is derived from an EMBL/GenBank/DDBJ whole genome shotgun (WGS) entry which is preliminary data.</text>
</comment>
<keyword evidence="1" id="KW-0175">Coiled coil</keyword>
<feature type="compositionally biased region" description="Low complexity" evidence="2">
    <location>
        <begin position="11"/>
        <end position="21"/>
    </location>
</feature>
<accession>A0A267DJY6</accession>
<dbReference type="AlphaFoldDB" id="A0A267DJY6"/>
<gene>
    <name evidence="3" type="ORF">BOX15_Mlig030342g1</name>
</gene>
<name>A0A267DJY6_9PLAT</name>
<feature type="compositionally biased region" description="Polar residues" evidence="2">
    <location>
        <begin position="82"/>
        <end position="94"/>
    </location>
</feature>
<feature type="compositionally biased region" description="Low complexity" evidence="2">
    <location>
        <begin position="95"/>
        <end position="135"/>
    </location>
</feature>
<dbReference type="Proteomes" id="UP000215902">
    <property type="component" value="Unassembled WGS sequence"/>
</dbReference>
<reference evidence="3 4" key="1">
    <citation type="submission" date="2017-06" db="EMBL/GenBank/DDBJ databases">
        <title>A platform for efficient transgenesis in Macrostomum lignano, a flatworm model organism for stem cell research.</title>
        <authorList>
            <person name="Berezikov E."/>
        </authorList>
    </citation>
    <scope>NUCLEOTIDE SEQUENCE [LARGE SCALE GENOMIC DNA]</scope>
    <source>
        <strain evidence="3">DV1</strain>
        <tissue evidence="3">Whole organism</tissue>
    </source>
</reference>
<feature type="region of interest" description="Disordered" evidence="2">
    <location>
        <begin position="1"/>
        <end position="66"/>
    </location>
</feature>